<gene>
    <name evidence="5" type="ORF">OI18_01805</name>
</gene>
<organism evidence="5 6">
    <name type="scientific">Flavihumibacter solisilvae</name>
    <dbReference type="NCBI Taxonomy" id="1349421"/>
    <lineage>
        <taxon>Bacteria</taxon>
        <taxon>Pseudomonadati</taxon>
        <taxon>Bacteroidota</taxon>
        <taxon>Chitinophagia</taxon>
        <taxon>Chitinophagales</taxon>
        <taxon>Chitinophagaceae</taxon>
        <taxon>Flavihumibacter</taxon>
    </lineage>
</organism>
<dbReference type="PANTHER" id="PTHR45586">
    <property type="entry name" value="TPR REPEAT-CONTAINING PROTEIN PA4667"/>
    <property type="match status" value="1"/>
</dbReference>
<evidence type="ECO:0000313" key="6">
    <source>
        <dbReference type="Proteomes" id="UP000031408"/>
    </source>
</evidence>
<dbReference type="Pfam" id="PF17128">
    <property type="entry name" value="DUF5107"/>
    <property type="match status" value="1"/>
</dbReference>
<dbReference type="EMBL" id="JSVC01000001">
    <property type="protein sequence ID" value="KIC96545.1"/>
    <property type="molecule type" value="Genomic_DNA"/>
</dbReference>
<feature type="domain" description="DUF5107" evidence="4">
    <location>
        <begin position="49"/>
        <end position="353"/>
    </location>
</feature>
<evidence type="ECO:0000259" key="4">
    <source>
        <dbReference type="Pfam" id="PF17128"/>
    </source>
</evidence>
<dbReference type="PROSITE" id="PS50005">
    <property type="entry name" value="TPR"/>
    <property type="match status" value="1"/>
</dbReference>
<comment type="caution">
    <text evidence="5">The sequence shown here is derived from an EMBL/GenBank/DDBJ whole genome shotgun (WGS) entry which is preliminary data.</text>
</comment>
<dbReference type="PANTHER" id="PTHR45586:SF1">
    <property type="entry name" value="LIPOPOLYSACCHARIDE ASSEMBLY PROTEIN B"/>
    <property type="match status" value="1"/>
</dbReference>
<keyword evidence="1" id="KW-0677">Repeat</keyword>
<evidence type="ECO:0000313" key="5">
    <source>
        <dbReference type="EMBL" id="KIC96545.1"/>
    </source>
</evidence>
<evidence type="ECO:0000256" key="1">
    <source>
        <dbReference type="ARBA" id="ARBA00022737"/>
    </source>
</evidence>
<keyword evidence="2 3" id="KW-0802">TPR repeat</keyword>
<reference evidence="5 6" key="1">
    <citation type="submission" date="2014-11" db="EMBL/GenBank/DDBJ databases">
        <title>Genome sequence of Flavihumibacter solisilvae 3-3.</title>
        <authorList>
            <person name="Zhou G."/>
            <person name="Li M."/>
            <person name="Wang G."/>
        </authorList>
    </citation>
    <scope>NUCLEOTIDE SEQUENCE [LARGE SCALE GENOMIC DNA]</scope>
    <source>
        <strain evidence="5 6">3-3</strain>
    </source>
</reference>
<sequence>MRTAILLVLATAANRKAAAQFGPATVKELHEKFTTYPYSDPNPIPVSGALYPYFRYDGFTTKPVQKEWKVVELENDFIKLRILPEIGGKIWTAIEKSTNRPFLYNNEVVKFRDIAMRGPWTSGGLEANFGIIGHTPNCATPVDYITRTNADGSVSCFIGVLELLSRSYWRMEINLPRDRAYFTTRVFWHNSSPLEQPYYHWMNAGLKASGNLEFIYPGNRYLGHDGEYAEWPVNNNGKKISYYEENNFGGYKSYHVFGKHAEFSGAYWHQDQMGIVRFGMRDGKAGTKIWIWGLSDQGMIWEKLLTDKNGQYVELQSGRLFNQNSEKSSQTPFKHVGFQPYATDSWIEYWYPVLQTKGMVKADQAGALNLYNEDGWLKIRFCAVQSLADTLTISSSGKVLYQKAVRLSPMQTFADSIKETHSTNDLLVTFKQSDFRFETDPKADILGRPVDAPADFDWNSAYGLYLQATEAGDQKNYRLAESRLLESLEKEKNYFPALVQLAQLYYRNFRYTEALAVAKKALAINTHDGAANYIYGLVNQALKNNVDAKDGFELAALSPEYRSAAYTQLSRIWIKEENQSKAIQYAQLAMLNNGYNVNALSLMALSFRVAGEMKKAFETVGKVLEMDPLNHLAAFEKYFANPSGENKANIAGIIRNEMPHESFLECAIWYNSAGRNVEAAKVLDMSPDTPEKKYWQAYLNNSKLHATAFQPFLSFPFRSETAEVLEKLLKKESHWQLKYHLALIFKDRNRLKEALELLQSCSDEPDFAPFYIVRSGLKKQMNDTSYGEDLEHAAKLDKDWRYSKLLTEYYNSTGRRAEALSLITGFCREHPENYIMGMLRAKTLLINRKYSETDAVLSKLRIIPFEGATEGRELYREAKLMQAIAQMQAKKYKKALQFIEEAKKWPENLGAGKPYDSEIDLRLESWLTYQCKNKMHDSSGNAALLRQITGFHPRVDNTVRNFQASNTLVTAWAYNELNEADKGREWLQQQLLAFPENKLVAWARSVFFKQNLMSLSESEKEPNQRILEALMNP</sequence>
<keyword evidence="6" id="KW-1185">Reference proteome</keyword>
<dbReference type="InterPro" id="IPR011990">
    <property type="entry name" value="TPR-like_helical_dom_sf"/>
</dbReference>
<evidence type="ECO:0000256" key="2">
    <source>
        <dbReference type="ARBA" id="ARBA00022803"/>
    </source>
</evidence>
<dbReference type="InterPro" id="IPR033396">
    <property type="entry name" value="DUF5107"/>
</dbReference>
<protein>
    <recommendedName>
        <fullName evidence="4">DUF5107 domain-containing protein</fullName>
    </recommendedName>
</protein>
<dbReference type="InterPro" id="IPR051012">
    <property type="entry name" value="CellSynth/LPSAsmb/PSIAsmb"/>
</dbReference>
<name>A0A0C1IQS7_9BACT</name>
<dbReference type="InterPro" id="IPR019734">
    <property type="entry name" value="TPR_rpt"/>
</dbReference>
<dbReference type="Proteomes" id="UP000031408">
    <property type="component" value="Unassembled WGS sequence"/>
</dbReference>
<accession>A0A0C1IQS7</accession>
<proteinExistence type="predicted"/>
<dbReference type="Gene3D" id="1.25.40.10">
    <property type="entry name" value="Tetratricopeptide repeat domain"/>
    <property type="match status" value="2"/>
</dbReference>
<dbReference type="STRING" id="1349421.OI18_01805"/>
<feature type="repeat" description="TPR" evidence="3">
    <location>
        <begin position="597"/>
        <end position="630"/>
    </location>
</feature>
<evidence type="ECO:0000256" key="3">
    <source>
        <dbReference type="PROSITE-ProRule" id="PRU00339"/>
    </source>
</evidence>
<dbReference type="OrthoDB" id="174931at2"/>
<dbReference type="SUPFAM" id="SSF48452">
    <property type="entry name" value="TPR-like"/>
    <property type="match status" value="1"/>
</dbReference>
<dbReference type="AlphaFoldDB" id="A0A0C1IQS7"/>
<dbReference type="SMART" id="SM00028">
    <property type="entry name" value="TPR"/>
    <property type="match status" value="6"/>
</dbReference>